<dbReference type="GO" id="GO:0007234">
    <property type="term" value="P:osmosensory signaling via phosphorelay pathway"/>
    <property type="evidence" value="ECO:0007669"/>
    <property type="project" value="TreeGrafter"/>
</dbReference>
<reference evidence="10 11" key="1">
    <citation type="submission" date="2012-06" db="EMBL/GenBank/DDBJ databases">
        <title>Complete sequence of Thiocystis violascens DSM 198.</title>
        <authorList>
            <consortium name="US DOE Joint Genome Institute"/>
            <person name="Lucas S."/>
            <person name="Han J."/>
            <person name="Lapidus A."/>
            <person name="Cheng J.-F."/>
            <person name="Goodwin L."/>
            <person name="Pitluck S."/>
            <person name="Peters L."/>
            <person name="Ovchinnikova G."/>
            <person name="Teshima H."/>
            <person name="Detter J.C."/>
            <person name="Han C."/>
            <person name="Tapia R."/>
            <person name="Land M."/>
            <person name="Hauser L."/>
            <person name="Kyrpides N."/>
            <person name="Ivanova N."/>
            <person name="Pagani I."/>
            <person name="Vogl K."/>
            <person name="Liu Z."/>
            <person name="Frigaard N.-U."/>
            <person name="Bryant D."/>
            <person name="Woyke T."/>
        </authorList>
    </citation>
    <scope>NUCLEOTIDE SEQUENCE [LARGE SCALE GENOMIC DNA]</scope>
    <source>
        <strain evidence="11">ATCC 17096 / DSM 198 / 6111</strain>
    </source>
</reference>
<keyword evidence="3" id="KW-0808">Transferase</keyword>
<evidence type="ECO:0000256" key="5">
    <source>
        <dbReference type="ARBA" id="ARBA00022777"/>
    </source>
</evidence>
<dbReference type="HOGENOM" id="CLU_105049_0_0_6"/>
<dbReference type="InterPro" id="IPR005467">
    <property type="entry name" value="His_kinase_dom"/>
</dbReference>
<evidence type="ECO:0000256" key="2">
    <source>
        <dbReference type="ARBA" id="ARBA00012438"/>
    </source>
</evidence>
<keyword evidence="4" id="KW-0547">Nucleotide-binding</keyword>
<dbReference type="AlphaFoldDB" id="I3Y829"/>
<evidence type="ECO:0000256" key="7">
    <source>
        <dbReference type="ARBA" id="ARBA00023012"/>
    </source>
</evidence>
<dbReference type="InterPro" id="IPR050351">
    <property type="entry name" value="BphY/WalK/GraS-like"/>
</dbReference>
<dbReference type="PANTHER" id="PTHR42878:SF7">
    <property type="entry name" value="SENSOR HISTIDINE KINASE GLRK"/>
    <property type="match status" value="1"/>
</dbReference>
<evidence type="ECO:0000313" key="11">
    <source>
        <dbReference type="Proteomes" id="UP000006062"/>
    </source>
</evidence>
<evidence type="ECO:0000256" key="3">
    <source>
        <dbReference type="ARBA" id="ARBA00022679"/>
    </source>
</evidence>
<dbReference type="PANTHER" id="PTHR42878">
    <property type="entry name" value="TWO-COMPONENT HISTIDINE KINASE"/>
    <property type="match status" value="1"/>
</dbReference>
<dbReference type="EMBL" id="CP003154">
    <property type="protein sequence ID" value="AFL73147.1"/>
    <property type="molecule type" value="Genomic_DNA"/>
</dbReference>
<evidence type="ECO:0000259" key="9">
    <source>
        <dbReference type="PROSITE" id="PS50109"/>
    </source>
</evidence>
<dbReference type="InterPro" id="IPR003594">
    <property type="entry name" value="HATPase_dom"/>
</dbReference>
<dbReference type="InterPro" id="IPR036890">
    <property type="entry name" value="HATPase_C_sf"/>
</dbReference>
<dbReference type="STRING" id="765911.Thivi_1117"/>
<evidence type="ECO:0000313" key="10">
    <source>
        <dbReference type="EMBL" id="AFL73147.1"/>
    </source>
</evidence>
<dbReference type="Pfam" id="PF02518">
    <property type="entry name" value="HATPase_c"/>
    <property type="match status" value="1"/>
</dbReference>
<keyword evidence="6" id="KW-0067">ATP-binding</keyword>
<comment type="catalytic activity">
    <reaction evidence="1">
        <text>ATP + protein L-histidine = ADP + protein N-phospho-L-histidine.</text>
        <dbReference type="EC" id="2.7.13.3"/>
    </reaction>
</comment>
<keyword evidence="11" id="KW-1185">Reference proteome</keyword>
<proteinExistence type="predicted"/>
<feature type="domain" description="Histidine kinase" evidence="9">
    <location>
        <begin position="9"/>
        <end position="229"/>
    </location>
</feature>
<organism evidence="10 11">
    <name type="scientific">Thiocystis violascens (strain ATCC 17096 / DSM 198 / 6111)</name>
    <name type="common">Chromatium violascens</name>
    <dbReference type="NCBI Taxonomy" id="765911"/>
    <lineage>
        <taxon>Bacteria</taxon>
        <taxon>Pseudomonadati</taxon>
        <taxon>Pseudomonadota</taxon>
        <taxon>Gammaproteobacteria</taxon>
        <taxon>Chromatiales</taxon>
        <taxon>Chromatiaceae</taxon>
        <taxon>Thiocystis</taxon>
    </lineage>
</organism>
<dbReference type="EC" id="2.7.13.3" evidence="2"/>
<feature type="compositionally biased region" description="Basic and acidic residues" evidence="8">
    <location>
        <begin position="173"/>
        <end position="184"/>
    </location>
</feature>
<dbReference type="Gene3D" id="3.30.565.10">
    <property type="entry name" value="Histidine kinase-like ATPase, C-terminal domain"/>
    <property type="match status" value="1"/>
</dbReference>
<protein>
    <recommendedName>
        <fullName evidence="2">histidine kinase</fullName>
        <ecNumber evidence="2">2.7.13.3</ecNumber>
    </recommendedName>
</protein>
<keyword evidence="5 10" id="KW-0418">Kinase</keyword>
<dbReference type="eggNOG" id="COG0642">
    <property type="taxonomic scope" value="Bacteria"/>
</dbReference>
<dbReference type="Proteomes" id="UP000006062">
    <property type="component" value="Chromosome"/>
</dbReference>
<evidence type="ECO:0000256" key="4">
    <source>
        <dbReference type="ARBA" id="ARBA00022741"/>
    </source>
</evidence>
<gene>
    <name evidence="10" type="ordered locus">Thivi_1117</name>
</gene>
<feature type="region of interest" description="Disordered" evidence="8">
    <location>
        <begin position="161"/>
        <end position="184"/>
    </location>
</feature>
<name>I3Y829_THIV6</name>
<dbReference type="PROSITE" id="PS50109">
    <property type="entry name" value="HIS_KIN"/>
    <property type="match status" value="1"/>
</dbReference>
<accession>I3Y829</accession>
<dbReference type="GO" id="GO:0004673">
    <property type="term" value="F:protein histidine kinase activity"/>
    <property type="evidence" value="ECO:0007669"/>
    <property type="project" value="UniProtKB-EC"/>
</dbReference>
<dbReference type="RefSeq" id="WP_014777631.1">
    <property type="nucleotide sequence ID" value="NC_018012.1"/>
</dbReference>
<evidence type="ECO:0000256" key="8">
    <source>
        <dbReference type="SAM" id="MobiDB-lite"/>
    </source>
</evidence>
<dbReference type="GO" id="GO:0005524">
    <property type="term" value="F:ATP binding"/>
    <property type="evidence" value="ECO:0007669"/>
    <property type="project" value="UniProtKB-KW"/>
</dbReference>
<dbReference type="KEGG" id="tvi:Thivi_1117"/>
<dbReference type="SUPFAM" id="SSF55874">
    <property type="entry name" value="ATPase domain of HSP90 chaperone/DNA topoisomerase II/histidine kinase"/>
    <property type="match status" value="1"/>
</dbReference>
<dbReference type="OrthoDB" id="9811306at2"/>
<keyword evidence="7" id="KW-0902">Two-component regulatory system</keyword>
<sequence length="229" mass="25810">MDFSDILASSIHDIKNSLGLILNDLDDLITNPDNRLANPRQAILLQHEAQRANCNLIQLLNLYRLGNRQLVARIAEYHLDDFLQETIAESQAICQALGIDLSYDCDPDLTGYFDAELIHGVLDSTIGNARRYTHRKILLSAVEQDGYLVIRVEDDGPGFPGKLPQWLPDEDESARNNEEAPATDRSRTRLGLYFAARVAQLHRNAERTGRICLQNGHTLKGSCFEMWLP</sequence>
<dbReference type="GO" id="GO:0000156">
    <property type="term" value="F:phosphorelay response regulator activity"/>
    <property type="evidence" value="ECO:0007669"/>
    <property type="project" value="TreeGrafter"/>
</dbReference>
<dbReference type="GO" id="GO:0030295">
    <property type="term" value="F:protein kinase activator activity"/>
    <property type="evidence" value="ECO:0007669"/>
    <property type="project" value="TreeGrafter"/>
</dbReference>
<evidence type="ECO:0000256" key="6">
    <source>
        <dbReference type="ARBA" id="ARBA00022840"/>
    </source>
</evidence>
<evidence type="ECO:0000256" key="1">
    <source>
        <dbReference type="ARBA" id="ARBA00000085"/>
    </source>
</evidence>